<accession>A0ABQ9GPX5</accession>
<dbReference type="EMBL" id="JARBHB010000010">
    <property type="protein sequence ID" value="KAJ8874092.1"/>
    <property type="molecule type" value="Genomic_DNA"/>
</dbReference>
<comment type="caution">
    <text evidence="2">The sequence shown here is derived from an EMBL/GenBank/DDBJ whole genome shotgun (WGS) entry which is preliminary data.</text>
</comment>
<feature type="region of interest" description="Disordered" evidence="1">
    <location>
        <begin position="191"/>
        <end position="218"/>
    </location>
</feature>
<protein>
    <submittedName>
        <fullName evidence="2">Uncharacterized protein</fullName>
    </submittedName>
</protein>
<reference evidence="2 3" key="1">
    <citation type="submission" date="2023-02" db="EMBL/GenBank/DDBJ databases">
        <title>LHISI_Scaffold_Assembly.</title>
        <authorList>
            <person name="Stuart O.P."/>
            <person name="Cleave R."/>
            <person name="Magrath M.J.L."/>
            <person name="Mikheyev A.S."/>
        </authorList>
    </citation>
    <scope>NUCLEOTIDE SEQUENCE [LARGE SCALE GENOMIC DNA]</scope>
    <source>
        <strain evidence="2">Daus_M_001</strain>
        <tissue evidence="2">Leg muscle</tissue>
    </source>
</reference>
<evidence type="ECO:0000256" key="1">
    <source>
        <dbReference type="SAM" id="MobiDB-lite"/>
    </source>
</evidence>
<organism evidence="2 3">
    <name type="scientific">Dryococelus australis</name>
    <dbReference type="NCBI Taxonomy" id="614101"/>
    <lineage>
        <taxon>Eukaryota</taxon>
        <taxon>Metazoa</taxon>
        <taxon>Ecdysozoa</taxon>
        <taxon>Arthropoda</taxon>
        <taxon>Hexapoda</taxon>
        <taxon>Insecta</taxon>
        <taxon>Pterygota</taxon>
        <taxon>Neoptera</taxon>
        <taxon>Polyneoptera</taxon>
        <taxon>Phasmatodea</taxon>
        <taxon>Verophasmatodea</taxon>
        <taxon>Anareolatae</taxon>
        <taxon>Phasmatidae</taxon>
        <taxon>Eurycanthinae</taxon>
        <taxon>Dryococelus</taxon>
    </lineage>
</organism>
<evidence type="ECO:0000313" key="2">
    <source>
        <dbReference type="EMBL" id="KAJ8874092.1"/>
    </source>
</evidence>
<feature type="compositionally biased region" description="Basic and acidic residues" evidence="1">
    <location>
        <begin position="192"/>
        <end position="205"/>
    </location>
</feature>
<dbReference type="Proteomes" id="UP001159363">
    <property type="component" value="Chromosome 9"/>
</dbReference>
<feature type="region of interest" description="Disordered" evidence="1">
    <location>
        <begin position="39"/>
        <end position="77"/>
    </location>
</feature>
<name>A0ABQ9GPX5_9NEOP</name>
<gene>
    <name evidence="2" type="ORF">PR048_024933</name>
</gene>
<proteinExistence type="predicted"/>
<evidence type="ECO:0000313" key="3">
    <source>
        <dbReference type="Proteomes" id="UP001159363"/>
    </source>
</evidence>
<keyword evidence="3" id="KW-1185">Reference proteome</keyword>
<sequence length="634" mass="71088">MFVITDVKEMYRDRIPITTGGNDGCGVVARAVSKTSRSVCTPVADPPERSRGDTTWPTRCSQDHSEQTHTSTTGVWDGSALSAGVPRRVDVPRAIASSAADLFEDSPRGVGDSCAQSTSGCASSSTWLSATWVRFGRVSAALGALPVFVAADQTAVSLGNSDIVHNLPLVWRSCKIYRLLCEVWNSSGMQEQGKRDIPEKTRRPAESSGRIPTFPGRESNPARLGRRRVVQPLHHRGLDNVSDDITVSIFWVQQQHCYQPRRQESKGNDRDLRTSQHTLPECYWNIAISDANLSNNKTCMVGRQAVAGMCSVVYFLHEVVYFLPSHRCRRSGGPTDRPCGASRRLSVAVSSAPTVAASVENLARGITPADLLTAPLSWTTHRSFFLRLSRDHTMQDAIRARFLYNRSHDQHTRTKRIATCIALHERNRTCSISSFREFVQEIPVQGRRLAQDWYSYCNVRSLLQARFTVARRVRPLSARPLYIRPSPSQAIENRRLKMRKTAYSSSTHVPNIDLPQSYTTVKVTWSTVMNAEAQFNVGTRRLVVRSQRDRSTSSLVYVYNQTSYFRRKFIAATHGRKDSGECEPYFPAIGDIKVTSTKDDSVVDSRLLHTFPKPCRGSTSRIFIRRMQTKLNEV</sequence>